<feature type="transmembrane region" description="Helical" evidence="2">
    <location>
        <begin position="1356"/>
        <end position="1381"/>
    </location>
</feature>
<feature type="domain" description="DUF8003" evidence="4">
    <location>
        <begin position="799"/>
        <end position="873"/>
    </location>
</feature>
<dbReference type="SMART" id="SM01411">
    <property type="entry name" value="Ephrin_rec_like"/>
    <property type="match status" value="1"/>
</dbReference>
<dbReference type="Pfam" id="PF26010">
    <property type="entry name" value="DUF8003"/>
    <property type="match status" value="1"/>
</dbReference>
<feature type="transmembrane region" description="Helical" evidence="2">
    <location>
        <begin position="1321"/>
        <end position="1344"/>
    </location>
</feature>
<evidence type="ECO:0000256" key="1">
    <source>
        <dbReference type="SAM" id="MobiDB-lite"/>
    </source>
</evidence>
<dbReference type="InterPro" id="IPR058316">
    <property type="entry name" value="DUF8003"/>
</dbReference>
<keyword evidence="2" id="KW-1133">Transmembrane helix</keyword>
<sequence>MRGVAWWAVLFAALGAARGDGILPALALAPEPRHDDRFALVPVEAGGGGDGGEATAGLRGELPCQTYSANSRTCEQLNGSGSFNTSCVISSSSSLDGDLCVYGDGSVEIRPHVKIICPVRGCYITVNVSGSITIGEHVEVIGGSVSFDAANVTLDHHSTINTTALAGEPPPQTSGTPHSLEAAGGGHGGRGASCKVSNDTNWGGDVYAWSTLAWPWSYGSMGGSMSADQQFGGYGGGRVMLRARDFMNIDGHVLAEGGVGSLKGGGGSGGSIIIHAFKLYGNGTISAAGGNGWGGGGGGRISLDCYSIQQDLEITVHGGQSFGCAQNAGAAGTIYDSSLQTLKVSNGNFTTHTETPLLGFPMTRLWSNVLVECNARVLVPLLWSRVQVTGQIRLLSKGSICFGLSENPISEFELVAEELLMSDSVIKVYGAFRMYVKVLLMWDSNIQIDGGAKDVVLASMLEARNLVVLRHGSVISSNADLMVYGQGLLNLSGPGDGIKARRLFLSLFYNIEVGPGSLVQAPHDEAVQSSLDALSRCESKTCPSELITPPDDCHVNRSLSFTLQICRVEDITVSGIVRGSIIHIHRARTVTIAKDGTISASELGCKEGIGKGTFLKYGAGGGAGHGGQGGMGIYNGMKSDGGLAYGNADLPCELGSGSGGSAVSADSTAGGGLIVIGSMKWPLSRLLIYGSMNSDGESHRGMTGNSNGTFKGGVGGGSGGSILLFLQDLLLDKNSSLSASGGNGGVYGGGGGGGGRIHFHWSNIATGDEYVQIASVNGTVASSGGSGNNDGRFGEDGTVTGKKCPMGLYGTFCTECPVGTYKNVTGSYSSLCTPCPVDSLPNRADFIYIRGGVTQPPCPYKCISDKYKMPNCYTPLEELMYTFGGPWSFAIILSFTIILLSLILSGLRIKIGESDITYRATNAIHNDGCSSFPFLLSLAEVPGASRAEETQSHVHRMYFMGPNTFREPWHLPYSPPDAIIGIVYEDAFNRFIDEINLVAAYEWWEGSIHSILSVLAYPCAWSWKQWCRRKKIHRLQEYVKSEYDHSCLRSCRSRALYKGLKVGSTPDLMVAYIDFFLGGDEKRLDVASTIQKRFPMCLIFGGDGSYMSPYYLHSDTLLSNLLGQYVSTAIWNRLVAGLNAQLRTVRQGSIRSTLGPVVSWINSHGNPQLERHGVRVELGWFQSTASGYYQLGIVVAVNENFYKSLHPHEHGPEFCERSRKNIAVLLQDFNQANQDQPCTSYTVSRKRLTGGVNGGIINEGTLKSLDYKKDYLFPFSLLLQNFRPIGYAETLQLLICIVLLGDFSITLLMLVQYYWISVGAFLAILLIPPLALLSPFLAGLNALFSRGPKRSSVTRIFALWNITSVINIIVSIIYGALYFWLSSLALSSHHHVYNGKRYICANHFMLFYKLQIQHGSHSWSCPYMSLRVGKTMNGGYYLSSFFLSSHYKLDLSTGMSRIWRSKTIRCLALTLIDSGQCSRVLHAKNGRKYQLVDEDKLHFVFSISICPMQFLYPKNWPDMLRPGTSSYFWELSSLVQICGWVFRIGLFPCPVRSRFLHFLRLRFTR</sequence>
<feature type="transmembrane region" description="Helical" evidence="2">
    <location>
        <begin position="1293"/>
        <end position="1315"/>
    </location>
</feature>
<dbReference type="EMBL" id="CM029050">
    <property type="protein sequence ID" value="KAG2565187.1"/>
    <property type="molecule type" value="Genomic_DNA"/>
</dbReference>
<gene>
    <name evidence="5" type="ORF">PVAP13_7NG014102</name>
</gene>
<evidence type="ECO:0000313" key="6">
    <source>
        <dbReference type="Proteomes" id="UP000823388"/>
    </source>
</evidence>
<evidence type="ECO:0000313" key="5">
    <source>
        <dbReference type="EMBL" id="KAG2565187.1"/>
    </source>
</evidence>
<evidence type="ECO:0000256" key="2">
    <source>
        <dbReference type="SAM" id="Phobius"/>
    </source>
</evidence>
<keyword evidence="2" id="KW-0472">Membrane</keyword>
<dbReference type="Proteomes" id="UP000823388">
    <property type="component" value="Chromosome 7N"/>
</dbReference>
<keyword evidence="3" id="KW-0732">Signal</keyword>
<name>A0A8T0PS41_PANVG</name>
<protein>
    <recommendedName>
        <fullName evidence="4">DUF8003 domain-containing protein</fullName>
    </recommendedName>
</protein>
<keyword evidence="6" id="KW-1185">Reference proteome</keyword>
<feature type="transmembrane region" description="Helical" evidence="2">
    <location>
        <begin position="879"/>
        <end position="904"/>
    </location>
</feature>
<feature type="region of interest" description="Disordered" evidence="1">
    <location>
        <begin position="164"/>
        <end position="191"/>
    </location>
</feature>
<evidence type="ECO:0000259" key="4">
    <source>
        <dbReference type="Pfam" id="PF26010"/>
    </source>
</evidence>
<feature type="signal peptide" evidence="3">
    <location>
        <begin position="1"/>
        <end position="19"/>
    </location>
</feature>
<evidence type="ECO:0000256" key="3">
    <source>
        <dbReference type="SAM" id="SignalP"/>
    </source>
</evidence>
<keyword evidence="2" id="KW-0812">Transmembrane</keyword>
<proteinExistence type="predicted"/>
<comment type="caution">
    <text evidence="5">The sequence shown here is derived from an EMBL/GenBank/DDBJ whole genome shotgun (WGS) entry which is preliminary data.</text>
</comment>
<feature type="chain" id="PRO_5035804599" description="DUF8003 domain-containing protein" evidence="3">
    <location>
        <begin position="20"/>
        <end position="1565"/>
    </location>
</feature>
<accession>A0A8T0PS41</accession>
<reference evidence="5" key="1">
    <citation type="submission" date="2020-05" db="EMBL/GenBank/DDBJ databases">
        <title>WGS assembly of Panicum virgatum.</title>
        <authorList>
            <person name="Lovell J.T."/>
            <person name="Jenkins J."/>
            <person name="Shu S."/>
            <person name="Juenger T.E."/>
            <person name="Schmutz J."/>
        </authorList>
    </citation>
    <scope>NUCLEOTIDE SEQUENCE</scope>
    <source>
        <strain evidence="5">AP13</strain>
    </source>
</reference>
<dbReference type="PANTHER" id="PTHR31513">
    <property type="entry name" value="EPHRIN TYPE-B RECEPTOR"/>
    <property type="match status" value="1"/>
</dbReference>
<organism evidence="5 6">
    <name type="scientific">Panicum virgatum</name>
    <name type="common">Blackwell switchgrass</name>
    <dbReference type="NCBI Taxonomy" id="38727"/>
    <lineage>
        <taxon>Eukaryota</taxon>
        <taxon>Viridiplantae</taxon>
        <taxon>Streptophyta</taxon>
        <taxon>Embryophyta</taxon>
        <taxon>Tracheophyta</taxon>
        <taxon>Spermatophyta</taxon>
        <taxon>Magnoliopsida</taxon>
        <taxon>Liliopsida</taxon>
        <taxon>Poales</taxon>
        <taxon>Poaceae</taxon>
        <taxon>PACMAD clade</taxon>
        <taxon>Panicoideae</taxon>
        <taxon>Panicodae</taxon>
        <taxon>Paniceae</taxon>
        <taxon>Panicinae</taxon>
        <taxon>Panicum</taxon>
        <taxon>Panicum sect. Hiantes</taxon>
    </lineage>
</organism>
<dbReference type="PANTHER" id="PTHR31513:SF2">
    <property type="entry name" value="MRAZ"/>
    <property type="match status" value="1"/>
</dbReference>